<dbReference type="Proteomes" id="UP000187209">
    <property type="component" value="Unassembled WGS sequence"/>
</dbReference>
<keyword evidence="1" id="KW-0732">Signal</keyword>
<dbReference type="SMART" id="SM00261">
    <property type="entry name" value="FU"/>
    <property type="match status" value="4"/>
</dbReference>
<name>A0A1R2BKF2_9CILI</name>
<dbReference type="InterPro" id="IPR006212">
    <property type="entry name" value="Furin_repeat"/>
</dbReference>
<reference evidence="2 3" key="1">
    <citation type="submission" date="2016-11" db="EMBL/GenBank/DDBJ databases">
        <title>The macronuclear genome of Stentor coeruleus: a giant cell with tiny introns.</title>
        <authorList>
            <person name="Slabodnick M."/>
            <person name="Ruby J.G."/>
            <person name="Reiff S.B."/>
            <person name="Swart E.C."/>
            <person name="Gosai S."/>
            <person name="Prabakaran S."/>
            <person name="Witkowska E."/>
            <person name="Larue G.E."/>
            <person name="Fisher S."/>
            <person name="Freeman R.M."/>
            <person name="Gunawardena J."/>
            <person name="Chu W."/>
            <person name="Stover N.A."/>
            <person name="Gregory B.D."/>
            <person name="Nowacki M."/>
            <person name="Derisi J."/>
            <person name="Roy S.W."/>
            <person name="Marshall W.F."/>
            <person name="Sood P."/>
        </authorList>
    </citation>
    <scope>NUCLEOTIDE SEQUENCE [LARGE SCALE GENOMIC DNA]</scope>
    <source>
        <strain evidence="2">WM001</strain>
    </source>
</reference>
<comment type="caution">
    <text evidence="2">The sequence shown here is derived from an EMBL/GenBank/DDBJ whole genome shotgun (WGS) entry which is preliminary data.</text>
</comment>
<organism evidence="2 3">
    <name type="scientific">Stentor coeruleus</name>
    <dbReference type="NCBI Taxonomy" id="5963"/>
    <lineage>
        <taxon>Eukaryota</taxon>
        <taxon>Sar</taxon>
        <taxon>Alveolata</taxon>
        <taxon>Ciliophora</taxon>
        <taxon>Postciliodesmatophora</taxon>
        <taxon>Heterotrichea</taxon>
        <taxon>Heterotrichida</taxon>
        <taxon>Stentoridae</taxon>
        <taxon>Stentor</taxon>
    </lineage>
</organism>
<feature type="chain" id="PRO_5013000626" description="TNFR-Cys domain-containing protein" evidence="1">
    <location>
        <begin position="23"/>
        <end position="623"/>
    </location>
</feature>
<evidence type="ECO:0000313" key="2">
    <source>
        <dbReference type="EMBL" id="OMJ77240.1"/>
    </source>
</evidence>
<evidence type="ECO:0008006" key="4">
    <source>
        <dbReference type="Google" id="ProtNLM"/>
    </source>
</evidence>
<sequence>MGAYFIFVLVLAYSSILEYRFGENFGQVFYDYSENLRHGVNGESVFNTSKDTIPTDRGAYFPIGDYRVKLPPNTQSQNFLFPSSFTIALWTFVKDYAFTIFYKVSDTGCIIVKRYSIDNLVSVKIKTQDFDTSEIFSTSSAYANGNFYVDAWVLMMLTIETFVKININTNTIITNTLPQPYIDTGTSEMFLSYPISSTGIVGYIWNIIIIQGIADINTFIYASSTSNCLVNGCTTCNPGIVYNGQIGCLSKETDYRKDSLGNTCGNCIGSCVNNICLDCLCSIYTCELYNGLAYCKCPVGSTPTEKECTCPDKLYFTGISCEACNLECSSCLSLDSCEECIADNAYPYGTGCKCFDGFYSYGLLTQNDSCVKCDSKCIECDNFGNCLGCYDKNANATDKCMCNEGFYMDGICKVCYAECKKCSSFGICDECVSAYSVPIDFGCQCIDDYGAEGMLTNIESCVKCHEDCYTCTNSLQCLICRNPTMIPGDIGCECPEGNFLYNNTCYPCPIDCKKCTISECLQCWDPLAQPQNLSCFCPEGTYLYSSFPYTQCKNCHNDCYNCTDSVKCLSCKIIGQSPADIGCKCPDRYQVSDLKCKLCENWNDNLKECRYCSPVQFFDGEEC</sequence>
<keyword evidence="3" id="KW-1185">Reference proteome</keyword>
<accession>A0A1R2BKF2</accession>
<dbReference type="OrthoDB" id="282489at2759"/>
<evidence type="ECO:0000256" key="1">
    <source>
        <dbReference type="SAM" id="SignalP"/>
    </source>
</evidence>
<proteinExistence type="predicted"/>
<feature type="signal peptide" evidence="1">
    <location>
        <begin position="1"/>
        <end position="22"/>
    </location>
</feature>
<evidence type="ECO:0000313" key="3">
    <source>
        <dbReference type="Proteomes" id="UP000187209"/>
    </source>
</evidence>
<dbReference type="SUPFAM" id="SSF57184">
    <property type="entry name" value="Growth factor receptor domain"/>
    <property type="match status" value="3"/>
</dbReference>
<gene>
    <name evidence="2" type="ORF">SteCoe_23238</name>
</gene>
<dbReference type="Gene3D" id="2.10.220.10">
    <property type="entry name" value="Hormone Receptor, Insulin-like Growth Factor Receptor 1, Chain A, domain 2"/>
    <property type="match status" value="1"/>
</dbReference>
<dbReference type="InterPro" id="IPR009030">
    <property type="entry name" value="Growth_fac_rcpt_cys_sf"/>
</dbReference>
<dbReference type="AlphaFoldDB" id="A0A1R2BKF2"/>
<dbReference type="EMBL" id="MPUH01000586">
    <property type="protein sequence ID" value="OMJ77240.1"/>
    <property type="molecule type" value="Genomic_DNA"/>
</dbReference>
<protein>
    <recommendedName>
        <fullName evidence="4">TNFR-Cys domain-containing protein</fullName>
    </recommendedName>
</protein>